<evidence type="ECO:0000256" key="6">
    <source>
        <dbReference type="ARBA" id="ARBA00022723"/>
    </source>
</evidence>
<name>A0A4S2J9Y3_9HYME</name>
<keyword evidence="15" id="KW-0539">Nucleus</keyword>
<evidence type="ECO:0000259" key="21">
    <source>
        <dbReference type="PROSITE" id="PS51131"/>
    </source>
</evidence>
<feature type="binding site" evidence="18">
    <location>
        <position position="693"/>
    </location>
    <ligand>
        <name>Zn(2+)</name>
        <dbReference type="ChEBI" id="CHEBI:29105"/>
    </ligand>
</feature>
<dbReference type="InterPro" id="IPR038729">
    <property type="entry name" value="Rad50/SbcC_AAA"/>
</dbReference>
<evidence type="ECO:0000256" key="9">
    <source>
        <dbReference type="ARBA" id="ARBA00022801"/>
    </source>
</evidence>
<evidence type="ECO:0000256" key="10">
    <source>
        <dbReference type="ARBA" id="ARBA00022833"/>
    </source>
</evidence>
<dbReference type="GO" id="GO:0043047">
    <property type="term" value="F:single-stranded telomeric DNA binding"/>
    <property type="evidence" value="ECO:0007669"/>
    <property type="project" value="TreeGrafter"/>
</dbReference>
<evidence type="ECO:0000256" key="18">
    <source>
        <dbReference type="PROSITE-ProRule" id="PRU00471"/>
    </source>
</evidence>
<feature type="coiled-coil region" evidence="19">
    <location>
        <begin position="840"/>
        <end position="888"/>
    </location>
</feature>
<organism evidence="22 23">
    <name type="scientific">Temnothorax longispinosus</name>
    <dbReference type="NCBI Taxonomy" id="300112"/>
    <lineage>
        <taxon>Eukaryota</taxon>
        <taxon>Metazoa</taxon>
        <taxon>Ecdysozoa</taxon>
        <taxon>Arthropoda</taxon>
        <taxon>Hexapoda</taxon>
        <taxon>Insecta</taxon>
        <taxon>Pterygota</taxon>
        <taxon>Neoptera</taxon>
        <taxon>Endopterygota</taxon>
        <taxon>Hymenoptera</taxon>
        <taxon>Apocrita</taxon>
        <taxon>Aculeata</taxon>
        <taxon>Formicoidea</taxon>
        <taxon>Formicidae</taxon>
        <taxon>Myrmicinae</taxon>
        <taxon>Temnothorax</taxon>
    </lineage>
</organism>
<dbReference type="PANTHER" id="PTHR18867">
    <property type="entry name" value="RAD50"/>
    <property type="match status" value="1"/>
</dbReference>
<evidence type="ECO:0000256" key="4">
    <source>
        <dbReference type="ARBA" id="ARBA00009439"/>
    </source>
</evidence>
<keyword evidence="11" id="KW-0067">ATP-binding</keyword>
<dbReference type="GO" id="GO:0000794">
    <property type="term" value="C:condensed nuclear chromosome"/>
    <property type="evidence" value="ECO:0007669"/>
    <property type="project" value="TreeGrafter"/>
</dbReference>
<feature type="domain" description="Zinc-hook" evidence="21">
    <location>
        <begin position="648"/>
        <end position="747"/>
    </location>
</feature>
<dbReference type="PANTHER" id="PTHR18867:SF12">
    <property type="entry name" value="DNA REPAIR PROTEIN RAD50"/>
    <property type="match status" value="1"/>
</dbReference>
<keyword evidence="12" id="KW-0460">Magnesium</keyword>
<dbReference type="EMBL" id="QBLH01003980">
    <property type="protein sequence ID" value="TGZ31890.1"/>
    <property type="molecule type" value="Genomic_DNA"/>
</dbReference>
<keyword evidence="8" id="KW-0227">DNA damage</keyword>
<comment type="cofactor">
    <cofactor evidence="1">
        <name>Zn(2+)</name>
        <dbReference type="ChEBI" id="CHEBI:29105"/>
    </cofactor>
</comment>
<proteinExistence type="inferred from homology"/>
<feature type="coiled-coil region" evidence="19">
    <location>
        <begin position="955"/>
        <end position="1087"/>
    </location>
</feature>
<evidence type="ECO:0000256" key="15">
    <source>
        <dbReference type="ARBA" id="ARBA00023242"/>
    </source>
</evidence>
<dbReference type="PROSITE" id="PS51131">
    <property type="entry name" value="ZN_HOOK"/>
    <property type="match status" value="1"/>
</dbReference>
<keyword evidence="7" id="KW-0547">Nucleotide-binding</keyword>
<evidence type="ECO:0000256" key="11">
    <source>
        <dbReference type="ARBA" id="ARBA00022840"/>
    </source>
</evidence>
<evidence type="ECO:0000313" key="22">
    <source>
        <dbReference type="EMBL" id="TGZ31890.1"/>
    </source>
</evidence>
<keyword evidence="23" id="KW-1185">Reference proteome</keyword>
<evidence type="ECO:0000256" key="20">
    <source>
        <dbReference type="SAM" id="MobiDB-lite"/>
    </source>
</evidence>
<reference evidence="22 23" key="1">
    <citation type="journal article" date="2019" name="Philos. Trans. R. Soc. Lond., B, Biol. Sci.">
        <title>Ant behaviour and brain gene expression of defending hosts depend on the ecological success of the intruding social parasite.</title>
        <authorList>
            <person name="Kaur R."/>
            <person name="Stoldt M."/>
            <person name="Jongepier E."/>
            <person name="Feldmeyer B."/>
            <person name="Menzel F."/>
            <person name="Bornberg-Bauer E."/>
            <person name="Foitzik S."/>
        </authorList>
    </citation>
    <scope>NUCLEOTIDE SEQUENCE [LARGE SCALE GENOMIC DNA]</scope>
    <source>
        <tissue evidence="22">Whole body</tissue>
    </source>
</reference>
<feature type="coiled-coil region" evidence="19">
    <location>
        <begin position="222"/>
        <end position="280"/>
    </location>
</feature>
<evidence type="ECO:0000256" key="5">
    <source>
        <dbReference type="ARBA" id="ARBA00022454"/>
    </source>
</evidence>
<evidence type="ECO:0000256" key="12">
    <source>
        <dbReference type="ARBA" id="ARBA00022842"/>
    </source>
</evidence>
<feature type="compositionally biased region" description="Basic residues" evidence="20">
    <location>
        <begin position="1344"/>
        <end position="1353"/>
    </location>
</feature>
<dbReference type="GO" id="GO:0030870">
    <property type="term" value="C:Mre11 complex"/>
    <property type="evidence" value="ECO:0007669"/>
    <property type="project" value="InterPro"/>
</dbReference>
<evidence type="ECO:0000313" key="23">
    <source>
        <dbReference type="Proteomes" id="UP000310200"/>
    </source>
</evidence>
<dbReference type="InterPro" id="IPR013134">
    <property type="entry name" value="Zn_hook_RAD50"/>
</dbReference>
<accession>A0A4S2J9Y3</accession>
<keyword evidence="16" id="KW-0469">Meiosis</keyword>
<dbReference type="Pfam" id="PF13476">
    <property type="entry name" value="AAA_23"/>
    <property type="match status" value="1"/>
</dbReference>
<evidence type="ECO:0000256" key="2">
    <source>
        <dbReference type="ARBA" id="ARBA00004123"/>
    </source>
</evidence>
<dbReference type="GO" id="GO:0051880">
    <property type="term" value="F:G-quadruplex DNA binding"/>
    <property type="evidence" value="ECO:0007669"/>
    <property type="project" value="TreeGrafter"/>
</dbReference>
<keyword evidence="5" id="KW-0158">Chromosome</keyword>
<dbReference type="GO" id="GO:0003691">
    <property type="term" value="F:double-stranded telomeric DNA binding"/>
    <property type="evidence" value="ECO:0007669"/>
    <property type="project" value="TreeGrafter"/>
</dbReference>
<dbReference type="GO" id="GO:0007004">
    <property type="term" value="P:telomere maintenance via telomerase"/>
    <property type="evidence" value="ECO:0007669"/>
    <property type="project" value="TreeGrafter"/>
</dbReference>
<evidence type="ECO:0000256" key="3">
    <source>
        <dbReference type="ARBA" id="ARBA00004286"/>
    </source>
</evidence>
<dbReference type="GO" id="GO:0005524">
    <property type="term" value="F:ATP binding"/>
    <property type="evidence" value="ECO:0007669"/>
    <property type="project" value="UniProtKB-KW"/>
</dbReference>
<feature type="binding site" evidence="18">
    <location>
        <position position="696"/>
    </location>
    <ligand>
        <name>Zn(2+)</name>
        <dbReference type="ChEBI" id="CHEBI:29105"/>
    </ligand>
</feature>
<dbReference type="InterPro" id="IPR027417">
    <property type="entry name" value="P-loop_NTPase"/>
</dbReference>
<keyword evidence="10 18" id="KW-0862">Zinc</keyword>
<protein>
    <submittedName>
        <fullName evidence="22">DNA repair protein RAD50</fullName>
    </submittedName>
</protein>
<feature type="coiled-coil region" evidence="19">
    <location>
        <begin position="398"/>
        <end position="502"/>
    </location>
</feature>
<evidence type="ECO:0000256" key="14">
    <source>
        <dbReference type="ARBA" id="ARBA00023204"/>
    </source>
</evidence>
<keyword evidence="6 18" id="KW-0479">Metal-binding</keyword>
<dbReference type="GO" id="GO:0070192">
    <property type="term" value="P:chromosome organization involved in meiotic cell cycle"/>
    <property type="evidence" value="ECO:0007669"/>
    <property type="project" value="TreeGrafter"/>
</dbReference>
<dbReference type="STRING" id="300112.A0A4S2J9Y3"/>
<dbReference type="Gene3D" id="3.40.50.300">
    <property type="entry name" value="P-loop containing nucleotide triphosphate hydrolases"/>
    <property type="match status" value="2"/>
</dbReference>
<feature type="coiled-coil region" evidence="19">
    <location>
        <begin position="725"/>
        <end position="780"/>
    </location>
</feature>
<dbReference type="NCBIfam" id="TIGR00606">
    <property type="entry name" value="rad50"/>
    <property type="match status" value="1"/>
</dbReference>
<dbReference type="GO" id="GO:0016887">
    <property type="term" value="F:ATP hydrolysis activity"/>
    <property type="evidence" value="ECO:0007669"/>
    <property type="project" value="InterPro"/>
</dbReference>
<evidence type="ECO:0000256" key="1">
    <source>
        <dbReference type="ARBA" id="ARBA00001947"/>
    </source>
</evidence>
<dbReference type="Proteomes" id="UP000310200">
    <property type="component" value="Unassembled WGS sequence"/>
</dbReference>
<feature type="coiled-coil region" evidence="19">
    <location>
        <begin position="543"/>
        <end position="613"/>
    </location>
</feature>
<keyword evidence="13 19" id="KW-0175">Coiled coil</keyword>
<keyword evidence="9" id="KW-0378">Hydrolase</keyword>
<evidence type="ECO:0000256" key="8">
    <source>
        <dbReference type="ARBA" id="ARBA00022763"/>
    </source>
</evidence>
<keyword evidence="14" id="KW-0234">DNA repair</keyword>
<dbReference type="Pfam" id="PF04423">
    <property type="entry name" value="Rad50_zn_hook"/>
    <property type="match status" value="1"/>
</dbReference>
<dbReference type="GO" id="GO:0046872">
    <property type="term" value="F:metal ion binding"/>
    <property type="evidence" value="ECO:0007669"/>
    <property type="project" value="UniProtKB-UniRule"/>
</dbReference>
<feature type="compositionally biased region" description="Basic and acidic residues" evidence="20">
    <location>
        <begin position="1327"/>
        <end position="1343"/>
    </location>
</feature>
<feature type="compositionally biased region" description="Polar residues" evidence="20">
    <location>
        <begin position="1316"/>
        <end position="1326"/>
    </location>
</feature>
<dbReference type="SUPFAM" id="SSF52540">
    <property type="entry name" value="P-loop containing nucleoside triphosphate hydrolases"/>
    <property type="match status" value="3"/>
</dbReference>
<gene>
    <name evidence="22" type="ORF">DBV15_01139</name>
</gene>
<dbReference type="Gene3D" id="1.10.287.1490">
    <property type="match status" value="1"/>
</dbReference>
<dbReference type="Pfam" id="PF13558">
    <property type="entry name" value="SbcC_Walker_B"/>
    <property type="match status" value="1"/>
</dbReference>
<dbReference type="GO" id="GO:0006302">
    <property type="term" value="P:double-strand break repair"/>
    <property type="evidence" value="ECO:0007669"/>
    <property type="project" value="InterPro"/>
</dbReference>
<comment type="subcellular location">
    <subcellularLocation>
        <location evidence="3">Chromosome</location>
    </subcellularLocation>
    <subcellularLocation>
        <location evidence="2">Nucleus</location>
    </subcellularLocation>
</comment>
<comment type="catalytic activity">
    <reaction evidence="17">
        <text>ATP + H2O = ADP + phosphate + H(+)</text>
        <dbReference type="Rhea" id="RHEA:13065"/>
        <dbReference type="ChEBI" id="CHEBI:15377"/>
        <dbReference type="ChEBI" id="CHEBI:15378"/>
        <dbReference type="ChEBI" id="CHEBI:30616"/>
        <dbReference type="ChEBI" id="CHEBI:43474"/>
        <dbReference type="ChEBI" id="CHEBI:456216"/>
    </reaction>
</comment>
<comment type="similarity">
    <text evidence="4">Belongs to the SMC family. RAD50 subfamily.</text>
</comment>
<evidence type="ECO:0000256" key="19">
    <source>
        <dbReference type="SAM" id="Coils"/>
    </source>
</evidence>
<dbReference type="GO" id="GO:0000722">
    <property type="term" value="P:telomere maintenance via recombination"/>
    <property type="evidence" value="ECO:0007669"/>
    <property type="project" value="TreeGrafter"/>
</dbReference>
<evidence type="ECO:0000256" key="13">
    <source>
        <dbReference type="ARBA" id="ARBA00023054"/>
    </source>
</evidence>
<evidence type="ECO:0000256" key="17">
    <source>
        <dbReference type="ARBA" id="ARBA00049360"/>
    </source>
</evidence>
<feature type="region of interest" description="Disordered" evidence="20">
    <location>
        <begin position="1303"/>
        <end position="1369"/>
    </location>
</feature>
<comment type="caution">
    <text evidence="22">The sequence shown here is derived from an EMBL/GenBank/DDBJ whole genome shotgun (WGS) entry which is preliminary data.</text>
</comment>
<sequence>MTQPPTNMSKIRRLSVRGIRNFGDDNDDALIRFSCPLTLILGPNGTGKTTIIEALKYAMTSEFPPGSDKGKSFIHDPMLTTTGSVRGMVKAEIVDSEGKSYIVARTIELSKGGKRNNFKTLDSTLTTISRDKKKKASITSRCANVDEEIGVALGVSKSILNYVIFCHQDELNWPFDSGQTLKQRFDDIFNSTRYSKALDTILKLQKELQSDIRSLTAEKKTSQVLVAEVEDKENKLKDQKKRLDTAKEKISDIDKQLDPVKQKLEEVQQFHSEYKNVQSEEEKKKMEYNMHKDRYDKLKETIKNIFDGTTEELKELVESYDSTLKEKNFEITENEAEVKGISEKGNRISNILATRRETVGTLKQQVKDHEKRMIRRNQLLNDALKAWNFDAVESDVSEIEVKARTKRLEEKMRTLEKQVEENRLTMQREEKELQKEVDKLRSNYSKIESEKVLKENEVTEIRDEIDAIRKQITQIGAAGNKLKSLEQKLQTAKQRIDELSNALDVNSVKADIGDKIKSRDKIEASLSAIDDEISSLHKLSSLTAEFELKKSALQAKEDELENLKKKHGDSIKVLLNIQELAETKLKDTLERVHQKLEKETNLLTREIQAQERKTTALETTVRHIESDIKKKTIELRNDKEKISTVCDYKDFDETLLLQSTKVKDLQDKRGIYAYQATAYKEYVKKLSVKDPCCPLCHRNFEEQNKVADLIKEIESDIIRNQPDRLKLCERELATEQEKYDNMLQLKPIVEKVIQCEENDLKVLEEKLKKMKNGVAQSKMAVKDLEASKAEPEKKLLLYKNMIGDIKFWDRCIDEIQQSKRVVRNLEIQMANAGVKTERTIEEAQAQRESLKTSLKEIRNNVDALQIKLSKHTERLQDARATYNGLHEEQLKIHSDMQKLKHLKDKQDDLYAREITVGETTENWQKQEADRKSVSENAKRLSDLDKISDEVNSFVNSNVLEKLANYEREIETYKNSLTELMDKKNDVEQTISKLKEDIASQEIKKRELLDNFTLRKIKETLETLREQYRKLNEKLKNMDYKEMMKKWEQLENEKQTLLRQRNVAVGNQEELERVIKQYTHELRKEEYRSARQNYTKKCIELTVQEDTITNLKAYNKILDTAMIEYHEERMSTVNTIMRKLWKHVYKGTDTSSIEICTEPTEQGANKRNYNYKLIQTKHGCKMDMRGRCSAGQKVLASIIIRLALAETFCKNCGILALDEPTTNLDEENANSLADTLTKVVELRAKHQKNFQLIIISHDEKFLQKLANLNNYKQFHELYRKHNGMTAIKLSAFNEPMSSLLHIKDEDESDDEERANEIQESTSGTSRDTSSKKRYNLDDNEDNRPPAKKNGRIGRTRCNENQSGSRPRAGIPVLSLSPARVSMTAIVNELSRIECLGEGAGIVMGCCCRCWLLLLLLG</sequence>
<evidence type="ECO:0000256" key="7">
    <source>
        <dbReference type="ARBA" id="ARBA00022741"/>
    </source>
</evidence>
<dbReference type="InterPro" id="IPR004584">
    <property type="entry name" value="Rad50_eukaryotes"/>
</dbReference>
<evidence type="ECO:0000256" key="16">
    <source>
        <dbReference type="ARBA" id="ARBA00023254"/>
    </source>
</evidence>